<protein>
    <submittedName>
        <fullName evidence="2">Uncharacterized protein</fullName>
    </submittedName>
</protein>
<dbReference type="AlphaFoldDB" id="A0AAV1F7W5"/>
<feature type="region of interest" description="Disordered" evidence="1">
    <location>
        <begin position="1"/>
        <end position="35"/>
    </location>
</feature>
<name>A0AAV1F7W5_XYRNO</name>
<evidence type="ECO:0000313" key="2">
    <source>
        <dbReference type="EMBL" id="CAJ1057125.1"/>
    </source>
</evidence>
<evidence type="ECO:0000313" key="3">
    <source>
        <dbReference type="Proteomes" id="UP001178508"/>
    </source>
</evidence>
<dbReference type="EMBL" id="OY660868">
    <property type="protein sequence ID" value="CAJ1057125.1"/>
    <property type="molecule type" value="Genomic_DNA"/>
</dbReference>
<gene>
    <name evidence="2" type="ORF">XNOV1_A034342</name>
</gene>
<reference evidence="2" key="1">
    <citation type="submission" date="2023-08" db="EMBL/GenBank/DDBJ databases">
        <authorList>
            <person name="Alioto T."/>
            <person name="Alioto T."/>
            <person name="Gomez Garrido J."/>
        </authorList>
    </citation>
    <scope>NUCLEOTIDE SEQUENCE</scope>
</reference>
<feature type="compositionally biased region" description="Basic and acidic residues" evidence="1">
    <location>
        <begin position="1"/>
        <end position="14"/>
    </location>
</feature>
<proteinExistence type="predicted"/>
<organism evidence="2 3">
    <name type="scientific">Xyrichtys novacula</name>
    <name type="common">Pearly razorfish</name>
    <name type="synonym">Hemipteronotus novacula</name>
    <dbReference type="NCBI Taxonomy" id="13765"/>
    <lineage>
        <taxon>Eukaryota</taxon>
        <taxon>Metazoa</taxon>
        <taxon>Chordata</taxon>
        <taxon>Craniata</taxon>
        <taxon>Vertebrata</taxon>
        <taxon>Euteleostomi</taxon>
        <taxon>Actinopterygii</taxon>
        <taxon>Neopterygii</taxon>
        <taxon>Teleostei</taxon>
        <taxon>Neoteleostei</taxon>
        <taxon>Acanthomorphata</taxon>
        <taxon>Eupercaria</taxon>
        <taxon>Labriformes</taxon>
        <taxon>Labridae</taxon>
        <taxon>Xyrichtys</taxon>
    </lineage>
</organism>
<sequence>MGEERRGWQGERGRGGCSSLSPPPHPPYVKKKKPSPAPFPFPWIVLRETPTRDICSNNGARPRVPDLRPIPAPVVPPPLSLPLFLRYPCLLGYHVEPWCMCPPRFPAIVDPAEARS</sequence>
<keyword evidence="3" id="KW-1185">Reference proteome</keyword>
<accession>A0AAV1F7W5</accession>
<evidence type="ECO:0000256" key="1">
    <source>
        <dbReference type="SAM" id="MobiDB-lite"/>
    </source>
</evidence>
<dbReference type="Proteomes" id="UP001178508">
    <property type="component" value="Chromosome 5"/>
</dbReference>